<gene>
    <name evidence="1" type="ORF">ENO04_06015</name>
</gene>
<dbReference type="EMBL" id="DSDY01000181">
    <property type="protein sequence ID" value="HDS11147.1"/>
    <property type="molecule type" value="Genomic_DNA"/>
</dbReference>
<evidence type="ECO:0000313" key="1">
    <source>
        <dbReference type="EMBL" id="HDS11147.1"/>
    </source>
</evidence>
<proteinExistence type="predicted"/>
<accession>A0A7C1HXI2</accession>
<protein>
    <submittedName>
        <fullName evidence="1">Uncharacterized protein</fullName>
    </submittedName>
</protein>
<dbReference type="AlphaFoldDB" id="A0A7C1HXI2"/>
<name>A0A7C1HXI2_9CREN</name>
<sequence>MGAKTQLWLRNCQVFTEDCKLVLPMRREAYDIEVYEVDVGKRYFIACMSGVEKVLVREKGIISLEEKPRGYMRTYCLGE</sequence>
<reference evidence="1" key="1">
    <citation type="journal article" date="2020" name="mSystems">
        <title>Genome- and Community-Level Interaction Insights into Carbon Utilization and Element Cycling Functions of Hydrothermarchaeota in Hydrothermal Sediment.</title>
        <authorList>
            <person name="Zhou Z."/>
            <person name="Liu Y."/>
            <person name="Xu W."/>
            <person name="Pan J."/>
            <person name="Luo Z.H."/>
            <person name="Li M."/>
        </authorList>
    </citation>
    <scope>NUCLEOTIDE SEQUENCE [LARGE SCALE GENOMIC DNA]</scope>
    <source>
        <strain evidence="1">SpSt-123</strain>
    </source>
</reference>
<comment type="caution">
    <text evidence="1">The sequence shown here is derived from an EMBL/GenBank/DDBJ whole genome shotgun (WGS) entry which is preliminary data.</text>
</comment>
<organism evidence="1">
    <name type="scientific">Fervidicoccus fontis</name>
    <dbReference type="NCBI Taxonomy" id="683846"/>
    <lineage>
        <taxon>Archaea</taxon>
        <taxon>Thermoproteota</taxon>
        <taxon>Thermoprotei</taxon>
        <taxon>Fervidicoccales</taxon>
        <taxon>Fervidicoccaceae</taxon>
        <taxon>Fervidicoccus</taxon>
    </lineage>
</organism>